<feature type="binding site" evidence="11">
    <location>
        <position position="314"/>
    </location>
    <ligand>
        <name>NAD(+)</name>
        <dbReference type="ChEBI" id="CHEBI:57540"/>
    </ligand>
</feature>
<dbReference type="HAMAP" id="MF_01588">
    <property type="entry name" value="DNA_ligase_A"/>
    <property type="match status" value="1"/>
</dbReference>
<dbReference type="SMART" id="SM00532">
    <property type="entry name" value="LIGANc"/>
    <property type="match status" value="1"/>
</dbReference>
<keyword evidence="9 11" id="KW-0234">DNA repair</keyword>
<evidence type="ECO:0000256" key="4">
    <source>
        <dbReference type="ARBA" id="ARBA00022723"/>
    </source>
</evidence>
<keyword evidence="5 11" id="KW-0227">DNA damage</keyword>
<dbReference type="InterPro" id="IPR010994">
    <property type="entry name" value="RuvA_2-like"/>
</dbReference>
<dbReference type="GO" id="GO:0006260">
    <property type="term" value="P:DNA replication"/>
    <property type="evidence" value="ECO:0007669"/>
    <property type="project" value="UniProtKB-KW"/>
</dbReference>
<dbReference type="Gene3D" id="3.30.470.30">
    <property type="entry name" value="DNA ligase/mRNA capping enzyme"/>
    <property type="match status" value="1"/>
</dbReference>
<comment type="similarity">
    <text evidence="11">Belongs to the NAD-dependent DNA ligase family. LigA subfamily.</text>
</comment>
<dbReference type="PIRSF" id="PIRSF001604">
    <property type="entry name" value="LigA"/>
    <property type="match status" value="1"/>
</dbReference>
<dbReference type="InterPro" id="IPR001679">
    <property type="entry name" value="DNA_ligase"/>
</dbReference>
<feature type="binding site" evidence="11">
    <location>
        <begin position="81"/>
        <end position="82"/>
    </location>
    <ligand>
        <name>NAD(+)</name>
        <dbReference type="ChEBI" id="CHEBI:57540"/>
    </ligand>
</feature>
<dbReference type="RefSeq" id="WP_158339840.1">
    <property type="nucleotide sequence ID" value="NZ_CP034894.1"/>
</dbReference>
<dbReference type="PROSITE" id="PS01056">
    <property type="entry name" value="DNA_LIGASE_N2"/>
    <property type="match status" value="1"/>
</dbReference>
<dbReference type="PANTHER" id="PTHR23389:SF9">
    <property type="entry name" value="DNA LIGASE"/>
    <property type="match status" value="1"/>
</dbReference>
<evidence type="ECO:0000256" key="3">
    <source>
        <dbReference type="ARBA" id="ARBA00022705"/>
    </source>
</evidence>
<feature type="binding site" evidence="11">
    <location>
        <position position="136"/>
    </location>
    <ligand>
        <name>NAD(+)</name>
        <dbReference type="ChEBI" id="CHEBI:57540"/>
    </ligand>
</feature>
<keyword evidence="3 11" id="KW-0235">DNA replication</keyword>
<dbReference type="GO" id="GO:0003677">
    <property type="term" value="F:DNA binding"/>
    <property type="evidence" value="ECO:0007669"/>
    <property type="project" value="InterPro"/>
</dbReference>
<evidence type="ECO:0000256" key="12">
    <source>
        <dbReference type="RuleBase" id="RU000618"/>
    </source>
</evidence>
<dbReference type="InterPro" id="IPR012340">
    <property type="entry name" value="NA-bd_OB-fold"/>
</dbReference>
<dbReference type="SMART" id="SM00292">
    <property type="entry name" value="BRCT"/>
    <property type="match status" value="1"/>
</dbReference>
<dbReference type="InterPro" id="IPR018239">
    <property type="entry name" value="DNA_ligase_AS"/>
</dbReference>
<proteinExistence type="inferred from homology"/>
<dbReference type="InterPro" id="IPR041663">
    <property type="entry name" value="DisA/LigA_HHH"/>
</dbReference>
<keyword evidence="8 11" id="KW-0520">NAD</keyword>
<dbReference type="Pfam" id="PF12826">
    <property type="entry name" value="HHH_2"/>
    <property type="match status" value="1"/>
</dbReference>
<dbReference type="NCBIfam" id="NF005932">
    <property type="entry name" value="PRK07956.1"/>
    <property type="match status" value="1"/>
</dbReference>
<dbReference type="PROSITE" id="PS01055">
    <property type="entry name" value="DNA_LIGASE_N1"/>
    <property type="match status" value="1"/>
</dbReference>
<dbReference type="SMART" id="SM00278">
    <property type="entry name" value="HhH1"/>
    <property type="match status" value="2"/>
</dbReference>
<dbReference type="InterPro" id="IPR004150">
    <property type="entry name" value="NAD_DNA_ligase_OB"/>
</dbReference>
<keyword evidence="7 11" id="KW-0460">Magnesium</keyword>
<dbReference type="GO" id="GO:0005829">
    <property type="term" value="C:cytosol"/>
    <property type="evidence" value="ECO:0007669"/>
    <property type="project" value="TreeGrafter"/>
</dbReference>
<dbReference type="Pfam" id="PF03120">
    <property type="entry name" value="OB_DNA_ligase"/>
    <property type="match status" value="1"/>
</dbReference>
<evidence type="ECO:0000256" key="7">
    <source>
        <dbReference type="ARBA" id="ARBA00022842"/>
    </source>
</evidence>
<dbReference type="FunFam" id="3.30.470.30:FF:000001">
    <property type="entry name" value="DNA ligase"/>
    <property type="match status" value="1"/>
</dbReference>
<reference evidence="14 15" key="1">
    <citation type="submission" date="2018-12" db="EMBL/GenBank/DDBJ databases">
        <authorList>
            <person name="Chong R.A."/>
        </authorList>
    </citation>
    <scope>NUCLEOTIDE SEQUENCE [LARGE SCALE GENOMIC DNA]</scope>
    <source>
        <strain evidence="14 15">Ahe</strain>
    </source>
</reference>
<evidence type="ECO:0000259" key="13">
    <source>
        <dbReference type="PROSITE" id="PS50172"/>
    </source>
</evidence>
<dbReference type="NCBIfam" id="TIGR00575">
    <property type="entry name" value="dnlj"/>
    <property type="match status" value="1"/>
</dbReference>
<dbReference type="SUPFAM" id="SSF56091">
    <property type="entry name" value="DNA ligase/mRNA capping enzyme, catalytic domain"/>
    <property type="match status" value="1"/>
</dbReference>
<dbReference type="Proteomes" id="UP000298759">
    <property type="component" value="Chromosome"/>
</dbReference>
<dbReference type="InterPro" id="IPR003583">
    <property type="entry name" value="Hlx-hairpin-Hlx_DNA-bd_motif"/>
</dbReference>
<dbReference type="InterPro" id="IPR001357">
    <property type="entry name" value="BRCT_dom"/>
</dbReference>
<reference evidence="14 15" key="2">
    <citation type="submission" date="2019-05" db="EMBL/GenBank/DDBJ databases">
        <title>Genome evolution of the obligate endosymbiont Buchnera aphidicola.</title>
        <authorList>
            <person name="Moran N.A."/>
        </authorList>
    </citation>
    <scope>NUCLEOTIDE SEQUENCE [LARGE SCALE GENOMIC DNA]</scope>
    <source>
        <strain evidence="14 15">Ahe</strain>
    </source>
</reference>
<gene>
    <name evidence="11 14" type="primary">ligA</name>
    <name evidence="14" type="ORF">D9V62_00340</name>
</gene>
<dbReference type="Gene3D" id="2.40.50.140">
    <property type="entry name" value="Nucleic acid-binding proteins"/>
    <property type="match status" value="1"/>
</dbReference>
<evidence type="ECO:0000256" key="9">
    <source>
        <dbReference type="ARBA" id="ARBA00023204"/>
    </source>
</evidence>
<dbReference type="InterPro" id="IPR036420">
    <property type="entry name" value="BRCT_dom_sf"/>
</dbReference>
<feature type="domain" description="BRCT" evidence="13">
    <location>
        <begin position="602"/>
        <end position="672"/>
    </location>
</feature>
<dbReference type="GO" id="GO:0003911">
    <property type="term" value="F:DNA ligase (NAD+) activity"/>
    <property type="evidence" value="ECO:0007669"/>
    <property type="project" value="UniProtKB-UniRule"/>
</dbReference>
<feature type="binding site" evidence="11">
    <location>
        <begin position="32"/>
        <end position="36"/>
    </location>
    <ligand>
        <name>NAD(+)</name>
        <dbReference type="ChEBI" id="CHEBI:57540"/>
    </ligand>
</feature>
<dbReference type="PANTHER" id="PTHR23389">
    <property type="entry name" value="CHROMOSOME TRANSMISSION FIDELITY FACTOR 18"/>
    <property type="match status" value="1"/>
</dbReference>
<dbReference type="InterPro" id="IPR013840">
    <property type="entry name" value="DNAligase_N"/>
</dbReference>
<dbReference type="InterPro" id="IPR013839">
    <property type="entry name" value="DNAligase_adenylation"/>
</dbReference>
<comment type="caution">
    <text evidence="11">Lacks conserved residue(s) required for the propagation of feature annotation.</text>
</comment>
<dbReference type="Gene3D" id="6.20.10.30">
    <property type="match status" value="1"/>
</dbReference>
<dbReference type="Gene3D" id="1.10.287.610">
    <property type="entry name" value="Helix hairpin bin"/>
    <property type="match status" value="1"/>
</dbReference>
<keyword evidence="11" id="KW-0464">Manganese</keyword>
<evidence type="ECO:0000313" key="15">
    <source>
        <dbReference type="Proteomes" id="UP000298759"/>
    </source>
</evidence>
<sequence>MKKIQYQINKLREKILKYDYFYHTLDKPIISDPEYDYLLNQLYNLELKYKELITPDSPTQKIGSNLLDKFKKIRHFFPMLSLENTFDLNGYLKFENRIKKVFITDSKIDFCCELKIDGIAVSLIYEEGILIRAATRGDGYFGENITQNVKTIKSIPLKLKGLNIPKRLEIRGEVFMLKSDFSDLNIQSCSDKKKYFSNPRNAAAGSLRQIDSKITAKRKLMFFCHGFNFFKETKFFKTHYETLIHFKNWGIPINKEILICSSHLEIFNFYKKFEKNRLLFNFDVDGIVIKVNSLYYQKKLGSNNKSPRWAIAFKYFPKEEITKLNDVKFEVGRTGVITPVAYFNPVCISGVIIKKASLYNRQVMNKLNLHFNDYITIQRSGDVIPKIINVIKNKRLKNTKKIVFPIYCPVCNSKLLIHEKGKTIRCLAGLMCNAQKKKLFCHFFSKYGLNANGLGPKIINKLIQKKIVLNLIDFFYLKEDQLKTIENIGKKKSAKIIKIIYLSKRTTINRFICAIGIFSVGEVIAEKLSNYFHIVNNLINSSKEELESIDGIGSVVAHNIFNYFSIPENKRLVEELTEVLNILPYNQNIINDKIPSIFNKNIVITGIFRNYSRNELQEILINLGARVSNKVSKKTELLIFGEKFGRKFLEANKLNIKMMNEEDFILLMKNMN</sequence>
<evidence type="ECO:0000256" key="2">
    <source>
        <dbReference type="ARBA" id="ARBA00022598"/>
    </source>
</evidence>
<dbReference type="EMBL" id="CP034894">
    <property type="protein sequence ID" value="QCI16907.1"/>
    <property type="molecule type" value="Genomic_DNA"/>
</dbReference>
<evidence type="ECO:0000256" key="1">
    <source>
        <dbReference type="ARBA" id="ARBA00004067"/>
    </source>
</evidence>
<accession>A0A4D6XP91</accession>
<dbReference type="Gene3D" id="1.10.150.20">
    <property type="entry name" value="5' to 3' exonuclease, C-terminal subdomain"/>
    <property type="match status" value="2"/>
</dbReference>
<organism evidence="14 15">
    <name type="scientific">Buchnera aphidicola</name>
    <name type="common">Aphis helianthi</name>
    <dbReference type="NCBI Taxonomy" id="2315802"/>
    <lineage>
        <taxon>Bacteria</taxon>
        <taxon>Pseudomonadati</taxon>
        <taxon>Pseudomonadota</taxon>
        <taxon>Gammaproteobacteria</taxon>
        <taxon>Enterobacterales</taxon>
        <taxon>Erwiniaceae</taxon>
        <taxon>Buchnera</taxon>
    </lineage>
</organism>
<evidence type="ECO:0000313" key="14">
    <source>
        <dbReference type="EMBL" id="QCI16907.1"/>
    </source>
</evidence>
<feature type="binding site" evidence="11">
    <location>
        <position position="113"/>
    </location>
    <ligand>
        <name>NAD(+)</name>
        <dbReference type="ChEBI" id="CHEBI:57540"/>
    </ligand>
</feature>
<dbReference type="PROSITE" id="PS50172">
    <property type="entry name" value="BRCT"/>
    <property type="match status" value="1"/>
</dbReference>
<dbReference type="OrthoDB" id="9759736at2"/>
<feature type="binding site" evidence="11">
    <location>
        <position position="432"/>
    </location>
    <ligand>
        <name>Zn(2+)</name>
        <dbReference type="ChEBI" id="CHEBI:29105"/>
    </ligand>
</feature>
<dbReference type="SUPFAM" id="SSF47781">
    <property type="entry name" value="RuvA domain 2-like"/>
    <property type="match status" value="1"/>
</dbReference>
<feature type="binding site" evidence="11">
    <location>
        <position position="408"/>
    </location>
    <ligand>
        <name>Zn(2+)</name>
        <dbReference type="ChEBI" id="CHEBI:29105"/>
    </ligand>
</feature>
<dbReference type="GO" id="GO:0006281">
    <property type="term" value="P:DNA repair"/>
    <property type="evidence" value="ECO:0007669"/>
    <property type="project" value="UniProtKB-KW"/>
</dbReference>
<evidence type="ECO:0000256" key="6">
    <source>
        <dbReference type="ARBA" id="ARBA00022833"/>
    </source>
</evidence>
<comment type="catalytic activity">
    <reaction evidence="10 11 12">
        <text>NAD(+) + (deoxyribonucleotide)n-3'-hydroxyl + 5'-phospho-(deoxyribonucleotide)m = (deoxyribonucleotide)n+m + AMP + beta-nicotinamide D-nucleotide.</text>
        <dbReference type="EC" id="6.5.1.2"/>
    </reaction>
</comment>
<dbReference type="AlphaFoldDB" id="A0A4D6XP91"/>
<keyword evidence="6 11" id="KW-0862">Zinc</keyword>
<dbReference type="CDD" id="cd17748">
    <property type="entry name" value="BRCT_DNA_ligase_like"/>
    <property type="match status" value="1"/>
</dbReference>
<name>A0A4D6XP91_9GAMM</name>
<dbReference type="Pfam" id="PF01653">
    <property type="entry name" value="DNA_ligase_aden"/>
    <property type="match status" value="1"/>
</dbReference>
<evidence type="ECO:0000256" key="11">
    <source>
        <dbReference type="HAMAP-Rule" id="MF_01588"/>
    </source>
</evidence>
<evidence type="ECO:0000256" key="5">
    <source>
        <dbReference type="ARBA" id="ARBA00022763"/>
    </source>
</evidence>
<dbReference type="EC" id="6.5.1.2" evidence="11 12"/>
<protein>
    <recommendedName>
        <fullName evidence="11 12">DNA ligase</fullName>
        <ecNumber evidence="11 12">6.5.1.2</ecNumber>
    </recommendedName>
    <alternativeName>
        <fullName evidence="11">Polydeoxyribonucleotide synthase [NAD(+)]</fullName>
    </alternativeName>
</protein>
<dbReference type="Pfam" id="PF00533">
    <property type="entry name" value="BRCT"/>
    <property type="match status" value="1"/>
</dbReference>
<dbReference type="SUPFAM" id="SSF52113">
    <property type="entry name" value="BRCT domain"/>
    <property type="match status" value="1"/>
</dbReference>
<evidence type="ECO:0000256" key="10">
    <source>
        <dbReference type="ARBA" id="ARBA00034005"/>
    </source>
</evidence>
<dbReference type="SUPFAM" id="SSF50249">
    <property type="entry name" value="Nucleic acid-binding proteins"/>
    <property type="match status" value="1"/>
</dbReference>
<keyword evidence="2 11" id="KW-0436">Ligase</keyword>
<dbReference type="GO" id="GO:0046872">
    <property type="term" value="F:metal ion binding"/>
    <property type="evidence" value="ECO:0007669"/>
    <property type="project" value="UniProtKB-KW"/>
</dbReference>
<evidence type="ECO:0000256" key="8">
    <source>
        <dbReference type="ARBA" id="ARBA00023027"/>
    </source>
</evidence>
<feature type="binding site" evidence="11">
    <location>
        <position position="173"/>
    </location>
    <ligand>
        <name>NAD(+)</name>
        <dbReference type="ChEBI" id="CHEBI:57540"/>
    </ligand>
</feature>
<dbReference type="Gene3D" id="3.40.50.10190">
    <property type="entry name" value="BRCT domain"/>
    <property type="match status" value="1"/>
</dbReference>
<feature type="active site" description="N6-AMP-lysine intermediate" evidence="11">
    <location>
        <position position="115"/>
    </location>
</feature>
<comment type="function">
    <text evidence="1 11">DNA ligase that catalyzes the formation of phosphodiester linkages between 5'-phosphoryl and 3'-hydroxyl groups in double-stranded DNA using NAD as a coenzyme and as the energy source for the reaction. It is essential for DNA replication and repair of damaged DNA.</text>
</comment>
<feature type="binding site" evidence="11">
    <location>
        <position position="411"/>
    </location>
    <ligand>
        <name>Zn(2+)</name>
        <dbReference type="ChEBI" id="CHEBI:29105"/>
    </ligand>
</feature>
<feature type="binding site" evidence="11">
    <location>
        <position position="290"/>
    </location>
    <ligand>
        <name>NAD(+)</name>
        <dbReference type="ChEBI" id="CHEBI:57540"/>
    </ligand>
</feature>
<comment type="cofactor">
    <cofactor evidence="11">
        <name>Mg(2+)</name>
        <dbReference type="ChEBI" id="CHEBI:18420"/>
    </cofactor>
    <cofactor evidence="11">
        <name>Mn(2+)</name>
        <dbReference type="ChEBI" id="CHEBI:29035"/>
    </cofactor>
</comment>
<dbReference type="InterPro" id="IPR033136">
    <property type="entry name" value="DNA_ligase_CS"/>
</dbReference>
<dbReference type="CDD" id="cd00114">
    <property type="entry name" value="LIGANc"/>
    <property type="match status" value="1"/>
</dbReference>
<keyword evidence="4 11" id="KW-0479">Metal-binding</keyword>